<organism evidence="4 5">
    <name type="scientific">Massilia norwichensis</name>
    <dbReference type="NCBI Taxonomy" id="1442366"/>
    <lineage>
        <taxon>Bacteria</taxon>
        <taxon>Pseudomonadati</taxon>
        <taxon>Pseudomonadota</taxon>
        <taxon>Betaproteobacteria</taxon>
        <taxon>Burkholderiales</taxon>
        <taxon>Oxalobacteraceae</taxon>
        <taxon>Telluria group</taxon>
        <taxon>Massilia</taxon>
    </lineage>
</organism>
<dbReference type="Gene3D" id="3.30.565.10">
    <property type="entry name" value="Histidine kinase-like ATPase, C-terminal domain"/>
    <property type="match status" value="1"/>
</dbReference>
<dbReference type="SUPFAM" id="SSF55874">
    <property type="entry name" value="ATPase domain of HSP90 chaperone/DNA topoisomerase II/histidine kinase"/>
    <property type="match status" value="1"/>
</dbReference>
<keyword evidence="5" id="KW-1185">Reference proteome</keyword>
<dbReference type="InterPro" id="IPR036890">
    <property type="entry name" value="HATPase_C_sf"/>
</dbReference>
<sequence>METRIPVEHFQQLFEAAPGAFLVLRPDAGFTIVGVSDEYLRGTLTRRDQILGRPLFEVFPDNPHTPDAQSTSNLARSLRRVLATRAPDTMAVQRYDVPAAGGGFELRYWSPVNAPVLGPDGSILYIIHRVDNVTAYVQLSREHAQERRASQRLSADRVRMEAEIVERSRELDRVNAELQSANDVLSEYADRAREQASNKDEFLAMLALELPPAGQAYPMLGDATRLEQVLANLLANAAKYSEAGGRVAVALERYEEQGLPGPASRWATPAAASRPTSWKRSSTSSCRSTWRSTVRAAGSALA</sequence>
<evidence type="ECO:0000256" key="2">
    <source>
        <dbReference type="SAM" id="MobiDB-lite"/>
    </source>
</evidence>
<feature type="coiled-coil region" evidence="1">
    <location>
        <begin position="157"/>
        <end position="195"/>
    </location>
</feature>
<evidence type="ECO:0000313" key="4">
    <source>
        <dbReference type="EMBL" id="MCS0589129.1"/>
    </source>
</evidence>
<keyword evidence="1" id="KW-0175">Coiled coil</keyword>
<dbReference type="Proteomes" id="UP001205560">
    <property type="component" value="Unassembled WGS sequence"/>
</dbReference>
<dbReference type="InterPro" id="IPR035965">
    <property type="entry name" value="PAS-like_dom_sf"/>
</dbReference>
<dbReference type="InterPro" id="IPR013656">
    <property type="entry name" value="PAS_4"/>
</dbReference>
<proteinExistence type="predicted"/>
<dbReference type="Pfam" id="PF08448">
    <property type="entry name" value="PAS_4"/>
    <property type="match status" value="1"/>
</dbReference>
<gene>
    <name evidence="4" type="ORF">NX782_07915</name>
</gene>
<accession>A0ABT2A4P6</accession>
<name>A0ABT2A4P6_9BURK</name>
<comment type="caution">
    <text evidence="4">The sequence shown here is derived from an EMBL/GenBank/DDBJ whole genome shotgun (WGS) entry which is preliminary data.</text>
</comment>
<feature type="region of interest" description="Disordered" evidence="2">
    <location>
        <begin position="259"/>
        <end position="290"/>
    </location>
</feature>
<reference evidence="4 5" key="1">
    <citation type="submission" date="2022-08" db="EMBL/GenBank/DDBJ databases">
        <title>Reclassification of Massilia species as members of the genera Telluria, Duganella, Pseudoduganella, Mokoshia gen. nov. and Zemynaea gen. nov. using orthogonal and non-orthogonal genome-based approaches.</title>
        <authorList>
            <person name="Bowman J.P."/>
        </authorList>
    </citation>
    <scope>NUCLEOTIDE SEQUENCE [LARGE SCALE GENOMIC DNA]</scope>
    <source>
        <strain evidence="4 5">LMG 28164</strain>
    </source>
</reference>
<dbReference type="SUPFAM" id="SSF55785">
    <property type="entry name" value="PYP-like sensor domain (PAS domain)"/>
    <property type="match status" value="1"/>
</dbReference>
<dbReference type="EMBL" id="JANUGX010000007">
    <property type="protein sequence ID" value="MCS0589129.1"/>
    <property type="molecule type" value="Genomic_DNA"/>
</dbReference>
<evidence type="ECO:0000313" key="5">
    <source>
        <dbReference type="Proteomes" id="UP001205560"/>
    </source>
</evidence>
<evidence type="ECO:0000256" key="1">
    <source>
        <dbReference type="SAM" id="Coils"/>
    </source>
</evidence>
<dbReference type="RefSeq" id="WP_258844900.1">
    <property type="nucleotide sequence ID" value="NZ_JANUGX010000007.1"/>
</dbReference>
<dbReference type="Gene3D" id="3.30.450.20">
    <property type="entry name" value="PAS domain"/>
    <property type="match status" value="1"/>
</dbReference>
<feature type="domain" description="PAS fold-4" evidence="3">
    <location>
        <begin position="14"/>
        <end position="134"/>
    </location>
</feature>
<evidence type="ECO:0000259" key="3">
    <source>
        <dbReference type="Pfam" id="PF08448"/>
    </source>
</evidence>
<feature type="compositionally biased region" description="Low complexity" evidence="2">
    <location>
        <begin position="273"/>
        <end position="290"/>
    </location>
</feature>
<protein>
    <submittedName>
        <fullName evidence="4">PAS domain-containing protein</fullName>
    </submittedName>
</protein>